<feature type="non-terminal residue" evidence="1">
    <location>
        <position position="332"/>
    </location>
</feature>
<dbReference type="AlphaFoldDB" id="A0A9W8B7P1"/>
<dbReference type="EMBL" id="JANBQF010001535">
    <property type="protein sequence ID" value="KAJ1997011.1"/>
    <property type="molecule type" value="Genomic_DNA"/>
</dbReference>
<proteinExistence type="predicted"/>
<keyword evidence="2" id="KW-1185">Reference proteome</keyword>
<name>A0A9W8B7P1_9FUNG</name>
<dbReference type="Proteomes" id="UP001150907">
    <property type="component" value="Unassembled WGS sequence"/>
</dbReference>
<reference evidence="1" key="1">
    <citation type="submission" date="2022-07" db="EMBL/GenBank/DDBJ databases">
        <title>Phylogenomic reconstructions and comparative analyses of Kickxellomycotina fungi.</title>
        <authorList>
            <person name="Reynolds N.K."/>
            <person name="Stajich J.E."/>
            <person name="Barry K."/>
            <person name="Grigoriev I.V."/>
            <person name="Crous P."/>
            <person name="Smith M.E."/>
        </authorList>
    </citation>
    <scope>NUCLEOTIDE SEQUENCE</scope>
    <source>
        <strain evidence="1">IMI 214461</strain>
    </source>
</reference>
<organism evidence="1 2">
    <name type="scientific">Coemansia thaxteri</name>
    <dbReference type="NCBI Taxonomy" id="2663907"/>
    <lineage>
        <taxon>Eukaryota</taxon>
        <taxon>Fungi</taxon>
        <taxon>Fungi incertae sedis</taxon>
        <taxon>Zoopagomycota</taxon>
        <taxon>Kickxellomycotina</taxon>
        <taxon>Kickxellomycetes</taxon>
        <taxon>Kickxellales</taxon>
        <taxon>Kickxellaceae</taxon>
        <taxon>Coemansia</taxon>
    </lineage>
</organism>
<sequence>MSHEQYAAQGAATGTPGSRLFQGYGVSPDMVDSDSVGRFVAAVADAIRANTESSLAGSRHGGQAQRTLNAYIDFMVRDLVPVDRMLAPAMQQLMSSMSRDGAAAVPSAKALADELLRLKDARLHTLHRQLAAVGGRISVSIGTGCLAASLHYLAVYAHWVDADFVRHDELLDWHCLDGSPASADIISIFEGTLTRFGLFDRLGAVATTYTREFVEFLNQVETICHARGVSFDLDRNQATCIVSTLLGAREKLVGSLRVPASAEATAGQSPMRIDSTSADFDPTLPLKKLSVAVRDLCRPDAPGSQQLVGLCRSRGIELSAFDFDNSKTWGSA</sequence>
<gene>
    <name evidence="1" type="ORF">H4R26_005985</name>
</gene>
<evidence type="ECO:0000313" key="1">
    <source>
        <dbReference type="EMBL" id="KAJ1997011.1"/>
    </source>
</evidence>
<dbReference type="OrthoDB" id="1715602at2759"/>
<protein>
    <submittedName>
        <fullName evidence="1">Uncharacterized protein</fullName>
    </submittedName>
</protein>
<accession>A0A9W8B7P1</accession>
<evidence type="ECO:0000313" key="2">
    <source>
        <dbReference type="Proteomes" id="UP001150907"/>
    </source>
</evidence>
<comment type="caution">
    <text evidence="1">The sequence shown here is derived from an EMBL/GenBank/DDBJ whole genome shotgun (WGS) entry which is preliminary data.</text>
</comment>